<reference evidence="2 3" key="1">
    <citation type="submission" date="2015-09" db="EMBL/GenBank/DDBJ databases">
        <title>Atta colombica WGS genome.</title>
        <authorList>
            <person name="Nygaard S."/>
            <person name="Hu H."/>
            <person name="Boomsma J."/>
            <person name="Zhang G."/>
        </authorList>
    </citation>
    <scope>NUCLEOTIDE SEQUENCE [LARGE SCALE GENOMIC DNA]</scope>
    <source>
        <strain evidence="2">Treedump-2</strain>
        <tissue evidence="2">Whole body</tissue>
    </source>
</reference>
<feature type="region of interest" description="Disordered" evidence="1">
    <location>
        <begin position="69"/>
        <end position="88"/>
    </location>
</feature>
<dbReference type="Proteomes" id="UP000078540">
    <property type="component" value="Unassembled WGS sequence"/>
</dbReference>
<evidence type="ECO:0000313" key="3">
    <source>
        <dbReference type="Proteomes" id="UP000078540"/>
    </source>
</evidence>
<dbReference type="AlphaFoldDB" id="A0A195B952"/>
<accession>A0A195B952</accession>
<proteinExistence type="predicted"/>
<gene>
    <name evidence="2" type="ORF">ALC53_08888</name>
</gene>
<dbReference type="EMBL" id="KQ976558">
    <property type="protein sequence ID" value="KYM80719.1"/>
    <property type="molecule type" value="Genomic_DNA"/>
</dbReference>
<sequence length="199" mass="22990">MFTRRIVRFLYGSQKRIMGWHSVRKWKRPIPSILRARPRANDEEYGAHDAPKRKTGDMDQVGFRAADFSQKTAKRTSRPLHSASHMPLFPRGRPTKHFHVQWICARLILFPSGPVNIGYSSRKIERERPGKRREGTFFLVAATKEESEGPPCTQGREGSEENVVLCSSRCRSSSPGSFLRRGQRPTKPRSRLRCRFNRV</sequence>
<organism evidence="2 3">
    <name type="scientific">Atta colombica</name>
    <dbReference type="NCBI Taxonomy" id="520822"/>
    <lineage>
        <taxon>Eukaryota</taxon>
        <taxon>Metazoa</taxon>
        <taxon>Ecdysozoa</taxon>
        <taxon>Arthropoda</taxon>
        <taxon>Hexapoda</taxon>
        <taxon>Insecta</taxon>
        <taxon>Pterygota</taxon>
        <taxon>Neoptera</taxon>
        <taxon>Endopterygota</taxon>
        <taxon>Hymenoptera</taxon>
        <taxon>Apocrita</taxon>
        <taxon>Aculeata</taxon>
        <taxon>Formicoidea</taxon>
        <taxon>Formicidae</taxon>
        <taxon>Myrmicinae</taxon>
        <taxon>Atta</taxon>
    </lineage>
</organism>
<evidence type="ECO:0000256" key="1">
    <source>
        <dbReference type="SAM" id="MobiDB-lite"/>
    </source>
</evidence>
<evidence type="ECO:0000313" key="2">
    <source>
        <dbReference type="EMBL" id="KYM80719.1"/>
    </source>
</evidence>
<keyword evidence="3" id="KW-1185">Reference proteome</keyword>
<protein>
    <submittedName>
        <fullName evidence="2">Uncharacterized protein</fullName>
    </submittedName>
</protein>
<name>A0A195B952_9HYME</name>